<dbReference type="EMBL" id="LKAM01000002">
    <property type="protein sequence ID" value="KUM49540.1"/>
    <property type="molecule type" value="Genomic_DNA"/>
</dbReference>
<reference evidence="1" key="1">
    <citation type="journal article" date="2015" name="Genome Biol. Evol.">
        <title>Organellar Genomes of White Spruce (Picea glauca): Assembly and Annotation.</title>
        <authorList>
            <person name="Jackman S.D."/>
            <person name="Warren R.L."/>
            <person name="Gibb E.A."/>
            <person name="Vandervalk B.P."/>
            <person name="Mohamadi H."/>
            <person name="Chu J."/>
            <person name="Raymond A."/>
            <person name="Pleasance S."/>
            <person name="Coope R."/>
            <person name="Wildung M.R."/>
            <person name="Ritland C.E."/>
            <person name="Bousquet J."/>
            <person name="Jones S.J."/>
            <person name="Bohlmann J."/>
            <person name="Birol I."/>
        </authorList>
    </citation>
    <scope>NUCLEOTIDE SEQUENCE [LARGE SCALE GENOMIC DNA]</scope>
    <source>
        <tissue evidence="1">Flushing bud</tissue>
    </source>
</reference>
<comment type="caution">
    <text evidence="1">The sequence shown here is derived from an EMBL/GenBank/DDBJ whole genome shotgun (WGS) entry which is preliminary data.</text>
</comment>
<geneLocation type="mitochondrion" evidence="1"/>
<keyword evidence="1" id="KW-0496">Mitochondrion</keyword>
<name>A0A101M204_PICGL</name>
<accession>A0A101M204</accession>
<dbReference type="AlphaFoldDB" id="A0A101M204"/>
<organism evidence="1">
    <name type="scientific">Picea glauca</name>
    <name type="common">White spruce</name>
    <name type="synonym">Pinus glauca</name>
    <dbReference type="NCBI Taxonomy" id="3330"/>
    <lineage>
        <taxon>Eukaryota</taxon>
        <taxon>Viridiplantae</taxon>
        <taxon>Streptophyta</taxon>
        <taxon>Embryophyta</taxon>
        <taxon>Tracheophyta</taxon>
        <taxon>Spermatophyta</taxon>
        <taxon>Pinopsida</taxon>
        <taxon>Pinidae</taxon>
        <taxon>Conifers I</taxon>
        <taxon>Pinales</taxon>
        <taxon>Pinaceae</taxon>
        <taxon>Picea</taxon>
    </lineage>
</organism>
<protein>
    <submittedName>
        <fullName evidence="1">Uncharacterized protein</fullName>
    </submittedName>
</protein>
<evidence type="ECO:0000313" key="1">
    <source>
        <dbReference type="EMBL" id="KUM49540.1"/>
    </source>
</evidence>
<gene>
    <name evidence="1" type="ORF">ABT39_MTgene2765</name>
</gene>
<sequence length="93" mass="10190">MEMMVDCAAADSQTRQWWVAEAKKIGSSSGSYSLPWTMRGPFHSLKPKSSDSMELDVVSSMGVTLSFFHGPPLPCPSTSKARLPCCFYCFATT</sequence>
<proteinExistence type="predicted"/>